<dbReference type="SUPFAM" id="SSF47336">
    <property type="entry name" value="ACP-like"/>
    <property type="match status" value="1"/>
</dbReference>
<dbReference type="SUPFAM" id="SSF52777">
    <property type="entry name" value="CoA-dependent acyltransferases"/>
    <property type="match status" value="4"/>
</dbReference>
<dbReference type="Gene3D" id="1.10.1200.10">
    <property type="entry name" value="ACP-like"/>
    <property type="match status" value="1"/>
</dbReference>
<dbReference type="InterPro" id="IPR000873">
    <property type="entry name" value="AMP-dep_synth/lig_dom"/>
</dbReference>
<dbReference type="Gene3D" id="2.30.38.10">
    <property type="entry name" value="Luciferase, Domain 3"/>
    <property type="match status" value="1"/>
</dbReference>
<dbReference type="FunFam" id="3.40.50.980:FF:000001">
    <property type="entry name" value="Non-ribosomal peptide synthetase"/>
    <property type="match status" value="1"/>
</dbReference>
<dbReference type="PANTHER" id="PTHR45527">
    <property type="entry name" value="NONRIBOSOMAL PEPTIDE SYNTHETASE"/>
    <property type="match status" value="1"/>
</dbReference>
<dbReference type="Gene3D" id="3.30.559.10">
    <property type="entry name" value="Chloramphenicol acetyltransferase-like domain"/>
    <property type="match status" value="2"/>
</dbReference>
<gene>
    <name evidence="9" type="ORF">ABXS70_10505</name>
</gene>
<dbReference type="SUPFAM" id="SSF56801">
    <property type="entry name" value="Acetyl-CoA synthetase-like"/>
    <property type="match status" value="1"/>
</dbReference>
<sequence length="1510" mass="173316">MDIKKENIENIVALSPVQEGILYHSMNEKNSMTYFEQICISLMGTVNIDLFKQAWHKVIEANEALRSLFRWSGLRKPVQIILKENPLELHINLIESENQLRTEELLEGIRSVDRQKGFDLQEKVPFRVYLTQVSQNHFEMMISNHHILLDGWSTGIILKEFTEIYERLKSDEPAVIHKKRRMIDYIKYVHNLNLDQERRYWLSKLNNLEHAQIKSFIATGTLNTVDAKQHIHELSSLQTETLRNAAKKYEMTIAGLIYAAWSTVLHIYSCRRDILFGTTFSGRNVPIEGITEMVGLFIRTLPFRVQLDESKSVQHLLQQVQQSLLECENHSFYPLGQIMQDIGENNPDHGLDTLLVVQNYPLIQMDGQEKSSSDFTIDSHTVHEHAHYPISVGVQTFENIKITISYRTSDYNEDFITGLLQDFVFFLNHMGDKQKRTVNELLNLHQNELKQRESLTMSLQCQEKFFVENDTGQELTYAQWFEEQVRKNPDQLAVVFREEEWTYKDINHRANRLSQLLIENKAGPEVPIGVFLYRSVDLIITVLAILKSGAAFVPMDADLPLTRINDIWEDTRSPLVIVDHHTQAMLNEQEWECKFIHLSELDQVQRECEDVNIRQIGHSLAYILYTSGTSGKPKGVMIENRNLVHFIRSFDRKLGWTRDKIMLSLSTFSFDIFIVETLLPLVVGMKVVMADALEQKDPILLSKLIERHEISIIQMTPTRLKTLLSSPANTKRLQSVTDVLVGGEALPEQLALLVKNSLGAEMYNLYGPTETTVWSTVYRYNETTGVSIGKEINNVKIQIMDDTGRLKPRGVPGELWISGDGVGRGYWNSSHLTADRFVSDPDGTGKTMYRTGDLGRWDAHGHLEFLGRMDRQVKIRGYRIELAEVESHLLLAPDVAAAAVIVSQEEEKIPYLCAYLVGEITLSPQRIKAFLLSRLPDYMVPSFFIQVEQLPQNHNGKLDIKSLPIPAWNDELNNISDDVFVPQSELEHVLMHVWNDTFSLQGTPHSNVHFIDLGGHSLQAMYLVIGIQKELGISATVQDVFRYPTLGQLAAFLTGGQGKETLPSLMPAPQSKDYPLSSAQLGIYLSSKWEENNTAYNLPFEIRIKGNTCVQKIESALRQLIQKHEALRTSIRVEGTEIRQIVHEEVSFRLEFNCINITELNQYKNEFIRPFDLSQAPLFRARLLGLDENNYVLLGDLHHCIADHFSMQLLMSDFNKLYQQIDVPKFTLQYKDYAVWEKEFEKTEAYAQAEKHWMTVINEAPIPRALPSDGKRSSNEFSVSRLECSFSTKLAQGVITLADKHKTSTFSVLLAAHFIMMIKYTGQEDITVGVPLSGRWHPDLEKISGMFVNTMPIRHTLTSNASFSNLVGEVKKSILLALQNQYFPLSRLVQNIRNIGGKSSELFQTVFTFLPMDKTWELPEMSMSLNPLHHTQSKFDLTVTILEEDRMPVQIKIDYAHSLFESESAKKWVERYMHVLDQVTSQPDRMIQDIHIIETYAAKFEPKEETDFQF</sequence>
<evidence type="ECO:0000256" key="3">
    <source>
        <dbReference type="ARBA" id="ARBA00022450"/>
    </source>
</evidence>
<dbReference type="Gene3D" id="3.30.300.30">
    <property type="match status" value="1"/>
</dbReference>
<evidence type="ECO:0000256" key="1">
    <source>
        <dbReference type="ARBA" id="ARBA00001957"/>
    </source>
</evidence>
<keyword evidence="7" id="KW-0511">Multifunctional enzyme</keyword>
<dbReference type="GO" id="GO:0008610">
    <property type="term" value="P:lipid biosynthetic process"/>
    <property type="evidence" value="ECO:0007669"/>
    <property type="project" value="UniProtKB-ARBA"/>
</dbReference>
<feature type="domain" description="Carrier" evidence="8">
    <location>
        <begin position="981"/>
        <end position="1057"/>
    </location>
</feature>
<keyword evidence="4" id="KW-0597">Phosphoprotein</keyword>
<dbReference type="PANTHER" id="PTHR45527:SF1">
    <property type="entry name" value="FATTY ACID SYNTHASE"/>
    <property type="match status" value="1"/>
</dbReference>
<dbReference type="GO" id="GO:0017000">
    <property type="term" value="P:antibiotic biosynthetic process"/>
    <property type="evidence" value="ECO:0007669"/>
    <property type="project" value="UniProtKB-KW"/>
</dbReference>
<dbReference type="PROSITE" id="PS00455">
    <property type="entry name" value="AMP_BINDING"/>
    <property type="match status" value="1"/>
</dbReference>
<dbReference type="Pfam" id="PF00501">
    <property type="entry name" value="AMP-binding"/>
    <property type="match status" value="1"/>
</dbReference>
<dbReference type="Gene3D" id="3.30.559.30">
    <property type="entry name" value="Nonribosomal peptide synthetase, condensation domain"/>
    <property type="match status" value="2"/>
</dbReference>
<dbReference type="InterPro" id="IPR020806">
    <property type="entry name" value="PKS_PP-bd"/>
</dbReference>
<dbReference type="SMART" id="SM00823">
    <property type="entry name" value="PKS_PP"/>
    <property type="match status" value="1"/>
</dbReference>
<dbReference type="Gene3D" id="3.40.50.980">
    <property type="match status" value="2"/>
</dbReference>
<dbReference type="InterPro" id="IPR045851">
    <property type="entry name" value="AMP-bd_C_sf"/>
</dbReference>
<dbReference type="Pfam" id="PF13193">
    <property type="entry name" value="AMP-binding_C"/>
    <property type="match status" value="1"/>
</dbReference>
<dbReference type="InterPro" id="IPR010071">
    <property type="entry name" value="AA_adenyl_dom"/>
</dbReference>
<reference evidence="9" key="1">
    <citation type="submission" date="2024-05" db="EMBL/GenBank/DDBJ databases">
        <title>Draft genome assemblies of 36 bacteria isolated from hibernating arctic ground squirrels.</title>
        <authorList>
            <person name="McKee H."/>
            <person name="Mullen L."/>
            <person name="Drown D.M."/>
            <person name="Duddleston K.N."/>
        </authorList>
    </citation>
    <scope>NUCLEOTIDE SEQUENCE</scope>
    <source>
        <strain evidence="9">AN1007</strain>
    </source>
</reference>
<dbReference type="InterPro" id="IPR025110">
    <property type="entry name" value="AMP-bd_C"/>
</dbReference>
<dbReference type="GO" id="GO:0003824">
    <property type="term" value="F:catalytic activity"/>
    <property type="evidence" value="ECO:0007669"/>
    <property type="project" value="UniProtKB-KW"/>
</dbReference>
<dbReference type="CDD" id="cd05930">
    <property type="entry name" value="A_NRPS"/>
    <property type="match status" value="1"/>
</dbReference>
<keyword evidence="6" id="KW-0045">Antibiotic biosynthesis</keyword>
<dbReference type="InterPro" id="IPR036736">
    <property type="entry name" value="ACP-like_sf"/>
</dbReference>
<name>A0AAU8NLQ5_9BACL</name>
<evidence type="ECO:0000256" key="2">
    <source>
        <dbReference type="ARBA" id="ARBA00006432"/>
    </source>
</evidence>
<evidence type="ECO:0000256" key="6">
    <source>
        <dbReference type="ARBA" id="ARBA00023194"/>
    </source>
</evidence>
<dbReference type="CDD" id="cd19531">
    <property type="entry name" value="LCL_NRPS-like"/>
    <property type="match status" value="1"/>
</dbReference>
<organism evidence="9">
    <name type="scientific">Paenibacillus sp. AN1007</name>
    <dbReference type="NCBI Taxonomy" id="3151385"/>
    <lineage>
        <taxon>Bacteria</taxon>
        <taxon>Bacillati</taxon>
        <taxon>Bacillota</taxon>
        <taxon>Bacilli</taxon>
        <taxon>Bacillales</taxon>
        <taxon>Paenibacillaceae</taxon>
        <taxon>Paenibacillus</taxon>
    </lineage>
</organism>
<dbReference type="GO" id="GO:0005737">
    <property type="term" value="C:cytoplasm"/>
    <property type="evidence" value="ECO:0007669"/>
    <property type="project" value="TreeGrafter"/>
</dbReference>
<proteinExistence type="inferred from homology"/>
<evidence type="ECO:0000256" key="5">
    <source>
        <dbReference type="ARBA" id="ARBA00022737"/>
    </source>
</evidence>
<dbReference type="InterPro" id="IPR023213">
    <property type="entry name" value="CAT-like_dom_sf"/>
</dbReference>
<dbReference type="GO" id="GO:0031177">
    <property type="term" value="F:phosphopantetheine binding"/>
    <property type="evidence" value="ECO:0007669"/>
    <property type="project" value="InterPro"/>
</dbReference>
<evidence type="ECO:0000256" key="4">
    <source>
        <dbReference type="ARBA" id="ARBA00022553"/>
    </source>
</evidence>
<dbReference type="InterPro" id="IPR020845">
    <property type="entry name" value="AMP-binding_CS"/>
</dbReference>
<protein>
    <submittedName>
        <fullName evidence="9">Amino acid adenylation domain-containing protein</fullName>
    </submittedName>
</protein>
<evidence type="ECO:0000256" key="7">
    <source>
        <dbReference type="ARBA" id="ARBA00023268"/>
    </source>
</evidence>
<dbReference type="RefSeq" id="WP_366296608.1">
    <property type="nucleotide sequence ID" value="NZ_CP159992.1"/>
</dbReference>
<accession>A0AAU8NLQ5</accession>
<dbReference type="GO" id="GO:0043041">
    <property type="term" value="P:amino acid activation for nonribosomal peptide biosynthetic process"/>
    <property type="evidence" value="ECO:0007669"/>
    <property type="project" value="TreeGrafter"/>
</dbReference>
<comment type="similarity">
    <text evidence="2">Belongs to the ATP-dependent AMP-binding enzyme family.</text>
</comment>
<evidence type="ECO:0000259" key="8">
    <source>
        <dbReference type="PROSITE" id="PS50075"/>
    </source>
</evidence>
<keyword evidence="3" id="KW-0596">Phosphopantetheine</keyword>
<dbReference type="Pfam" id="PF00550">
    <property type="entry name" value="PP-binding"/>
    <property type="match status" value="1"/>
</dbReference>
<dbReference type="GO" id="GO:0044550">
    <property type="term" value="P:secondary metabolite biosynthetic process"/>
    <property type="evidence" value="ECO:0007669"/>
    <property type="project" value="TreeGrafter"/>
</dbReference>
<comment type="cofactor">
    <cofactor evidence="1">
        <name>pantetheine 4'-phosphate</name>
        <dbReference type="ChEBI" id="CHEBI:47942"/>
    </cofactor>
</comment>
<dbReference type="InterPro" id="IPR009081">
    <property type="entry name" value="PP-bd_ACP"/>
</dbReference>
<dbReference type="InterPro" id="IPR001242">
    <property type="entry name" value="Condensation_dom"/>
</dbReference>
<dbReference type="EMBL" id="CP159992">
    <property type="protein sequence ID" value="XCP97971.1"/>
    <property type="molecule type" value="Genomic_DNA"/>
</dbReference>
<keyword evidence="5" id="KW-0677">Repeat</keyword>
<dbReference type="PROSITE" id="PS50075">
    <property type="entry name" value="CARRIER"/>
    <property type="match status" value="1"/>
</dbReference>
<dbReference type="NCBIfam" id="TIGR01733">
    <property type="entry name" value="AA-adenyl-dom"/>
    <property type="match status" value="1"/>
</dbReference>
<dbReference type="Pfam" id="PF00668">
    <property type="entry name" value="Condensation"/>
    <property type="match status" value="2"/>
</dbReference>
<evidence type="ECO:0000313" key="9">
    <source>
        <dbReference type="EMBL" id="XCP97971.1"/>
    </source>
</evidence>